<evidence type="ECO:0000313" key="5">
    <source>
        <dbReference type="EMBL" id="PJO75832.1"/>
    </source>
</evidence>
<dbReference type="Pfam" id="PF00881">
    <property type="entry name" value="Nitroreductase"/>
    <property type="match status" value="1"/>
</dbReference>
<sequence>MSTENSSIIAQSPETIDSANPDKKRYYEPAPQDIDVDNFRKVIESRRSVRKFTKTPIPEDVLDACLDLALLAPNSSNLQPWTFYVVQNPAKKKRLVKACMSQLAAKTASELIICVARTDRIDEMAKRNVNEFPYPEAPAAIKKYYKYIPYNYKTGYLNVFGNFKKVAFKVARTLDKQMPVSAFSPNDAKLWATKTTALACENLVLALRAYGFDSCMMEGFDEPMVRDILGLNDQQYPVMVIGAGERAKDGVFFPQYRFDRELFIQKV</sequence>
<dbReference type="GO" id="GO:0016491">
    <property type="term" value="F:oxidoreductase activity"/>
    <property type="evidence" value="ECO:0007669"/>
    <property type="project" value="UniProtKB-KW"/>
</dbReference>
<dbReference type="Proteomes" id="UP000243446">
    <property type="component" value="Unassembled WGS sequence"/>
</dbReference>
<keyword evidence="2" id="KW-0560">Oxidoreductase</keyword>
<dbReference type="GeneID" id="97175785"/>
<gene>
    <name evidence="5" type="ORF">CWI32_05510</name>
</gene>
<dbReference type="SUPFAM" id="SSF55469">
    <property type="entry name" value="FMN-dependent nitroreductase-like"/>
    <property type="match status" value="1"/>
</dbReference>
<evidence type="ECO:0000256" key="2">
    <source>
        <dbReference type="ARBA" id="ARBA00023002"/>
    </source>
</evidence>
<reference evidence="5 6" key="1">
    <citation type="submission" date="2017-11" db="EMBL/GenBank/DDBJ databases">
        <title>Revising the taxonomy of the Acinetobacter lwoffii group: the description of Acinetobacter pseudolwoffii sp. nov. and emended description of Acinetobacter lwoffii.</title>
        <authorList>
            <person name="Nemec A."/>
            <person name="Radolfova-Krizova L."/>
        </authorList>
    </citation>
    <scope>NUCLEOTIDE SEQUENCE [LARGE SCALE GENOMIC DNA]</scope>
    <source>
        <strain evidence="5 6">ANC 5044</strain>
    </source>
</reference>
<dbReference type="Gene3D" id="3.40.109.10">
    <property type="entry name" value="NADH Oxidase"/>
    <property type="match status" value="1"/>
</dbReference>
<feature type="region of interest" description="Disordered" evidence="3">
    <location>
        <begin position="1"/>
        <end position="30"/>
    </location>
</feature>
<proteinExistence type="inferred from homology"/>
<comment type="similarity">
    <text evidence="1">Belongs to the nitroreductase family.</text>
</comment>
<evidence type="ECO:0000259" key="4">
    <source>
        <dbReference type="Pfam" id="PF00881"/>
    </source>
</evidence>
<dbReference type="EMBL" id="PHRG01000002">
    <property type="protein sequence ID" value="PJO75832.1"/>
    <property type="molecule type" value="Genomic_DNA"/>
</dbReference>
<accession>A0A2H9YT47</accession>
<dbReference type="InterPro" id="IPR000415">
    <property type="entry name" value="Nitroreductase-like"/>
</dbReference>
<evidence type="ECO:0000313" key="6">
    <source>
        <dbReference type="Proteomes" id="UP000243446"/>
    </source>
</evidence>
<evidence type="ECO:0000256" key="1">
    <source>
        <dbReference type="ARBA" id="ARBA00007118"/>
    </source>
</evidence>
<dbReference type="PANTHER" id="PTHR43673">
    <property type="entry name" value="NAD(P)H NITROREDUCTASE YDGI-RELATED"/>
    <property type="match status" value="1"/>
</dbReference>
<dbReference type="InterPro" id="IPR029479">
    <property type="entry name" value="Nitroreductase"/>
</dbReference>
<protein>
    <submittedName>
        <fullName evidence="5">Nitroreductase family protein</fullName>
    </submittedName>
</protein>
<organism evidence="5 6">
    <name type="scientific">Acinetobacter pseudolwoffii</name>
    <dbReference type="NCBI Taxonomy" id="2053287"/>
    <lineage>
        <taxon>Bacteria</taxon>
        <taxon>Pseudomonadati</taxon>
        <taxon>Pseudomonadota</taxon>
        <taxon>Gammaproteobacteria</taxon>
        <taxon>Moraxellales</taxon>
        <taxon>Moraxellaceae</taxon>
        <taxon>Acinetobacter</taxon>
    </lineage>
</organism>
<name>A0A2H9YT47_9GAMM</name>
<dbReference type="PANTHER" id="PTHR43673:SF10">
    <property type="entry name" value="NADH DEHYDROGENASE_NAD(P)H NITROREDUCTASE XCC3605-RELATED"/>
    <property type="match status" value="1"/>
</dbReference>
<evidence type="ECO:0000256" key="3">
    <source>
        <dbReference type="SAM" id="MobiDB-lite"/>
    </source>
</evidence>
<dbReference type="RefSeq" id="WP_100534830.1">
    <property type="nucleotide sequence ID" value="NZ_CBDBYO010000008.1"/>
</dbReference>
<dbReference type="AlphaFoldDB" id="A0A2H9YT47"/>
<feature type="compositionally biased region" description="Polar residues" evidence="3">
    <location>
        <begin position="1"/>
        <end position="18"/>
    </location>
</feature>
<comment type="caution">
    <text evidence="5">The sequence shown here is derived from an EMBL/GenBank/DDBJ whole genome shotgun (WGS) entry which is preliminary data.</text>
</comment>
<feature type="domain" description="Nitroreductase" evidence="4">
    <location>
        <begin position="43"/>
        <end position="244"/>
    </location>
</feature>